<accession>A0A094L8C4</accession>
<comment type="caution">
    <text evidence="1">The sequence shown here is derived from an EMBL/GenBank/DDBJ whole genome shotgun (WGS) entry which is preliminary data.</text>
</comment>
<proteinExistence type="predicted"/>
<dbReference type="NCBIfam" id="TIGR02443">
    <property type="entry name" value="YheV family putative zinc ribbon protein"/>
    <property type="match status" value="1"/>
</dbReference>
<dbReference type="RefSeq" id="WP_034775111.1">
    <property type="nucleotide sequence ID" value="NZ_JPER01000002.1"/>
</dbReference>
<organism evidence="1 2">
    <name type="scientific">Pseudidiomarina salinarum</name>
    <dbReference type="NCBI Taxonomy" id="435908"/>
    <lineage>
        <taxon>Bacteria</taxon>
        <taxon>Pseudomonadati</taxon>
        <taxon>Pseudomonadota</taxon>
        <taxon>Gammaproteobacteria</taxon>
        <taxon>Alteromonadales</taxon>
        <taxon>Idiomarinaceae</taxon>
        <taxon>Pseudidiomarina</taxon>
    </lineage>
</organism>
<dbReference type="STRING" id="435908.IDSA_06170"/>
<evidence type="ECO:0000313" key="2">
    <source>
        <dbReference type="Proteomes" id="UP000054363"/>
    </source>
</evidence>
<keyword evidence="1" id="KW-0238">DNA-binding</keyword>
<dbReference type="GO" id="GO:0003677">
    <property type="term" value="F:DNA binding"/>
    <property type="evidence" value="ECO:0007669"/>
    <property type="project" value="UniProtKB-KW"/>
</dbReference>
<keyword evidence="2" id="KW-1185">Reference proteome</keyword>
<dbReference type="OrthoDB" id="5881059at2"/>
<dbReference type="Pfam" id="PF09526">
    <property type="entry name" value="DUF2387"/>
    <property type="match status" value="1"/>
</dbReference>
<reference evidence="1 2" key="1">
    <citation type="submission" date="2014-06" db="EMBL/GenBank/DDBJ databases">
        <title>The draft genome sequence of Idiomarina salinarum ISL-52.</title>
        <authorList>
            <person name="Du J."/>
            <person name="Shao Z."/>
        </authorList>
    </citation>
    <scope>NUCLEOTIDE SEQUENCE [LARGE SCALE GENOMIC DNA]</scope>
    <source>
        <strain evidence="1 2">ISL-52</strain>
    </source>
</reference>
<protein>
    <submittedName>
        <fullName evidence="1">DNA-binding protein</fullName>
    </submittedName>
</protein>
<name>A0A094L8C4_9GAMM</name>
<dbReference type="InterPro" id="IPR012658">
    <property type="entry name" value="YheV"/>
</dbReference>
<dbReference type="AlphaFoldDB" id="A0A094L8C4"/>
<sequence>MARQRKRFIAGAQCPACNALDTLMLFVEDDVETVECVQCKHRFSERDEPAQPGGQPDPVAVNKNIIGIFKP</sequence>
<gene>
    <name evidence="1" type="ORF">IDSA_06170</name>
</gene>
<dbReference type="EMBL" id="JPER01000002">
    <property type="protein sequence ID" value="KFZ31063.1"/>
    <property type="molecule type" value="Genomic_DNA"/>
</dbReference>
<dbReference type="Proteomes" id="UP000054363">
    <property type="component" value="Unassembled WGS sequence"/>
</dbReference>
<evidence type="ECO:0000313" key="1">
    <source>
        <dbReference type="EMBL" id="KFZ31063.1"/>
    </source>
</evidence>
<dbReference type="eggNOG" id="COG3529">
    <property type="taxonomic scope" value="Bacteria"/>
</dbReference>